<feature type="compositionally biased region" description="Basic and acidic residues" evidence="1">
    <location>
        <begin position="1"/>
        <end position="14"/>
    </location>
</feature>
<reference evidence="2 3" key="1">
    <citation type="journal article" date="2019" name="Commun. Biol.">
        <title>The bagworm genome reveals a unique fibroin gene that provides high tensile strength.</title>
        <authorList>
            <person name="Kono N."/>
            <person name="Nakamura H."/>
            <person name="Ohtoshi R."/>
            <person name="Tomita M."/>
            <person name="Numata K."/>
            <person name="Arakawa K."/>
        </authorList>
    </citation>
    <scope>NUCLEOTIDE SEQUENCE [LARGE SCALE GENOMIC DNA]</scope>
</reference>
<feature type="region of interest" description="Disordered" evidence="1">
    <location>
        <begin position="1"/>
        <end position="23"/>
    </location>
</feature>
<evidence type="ECO:0000256" key="1">
    <source>
        <dbReference type="SAM" id="MobiDB-lite"/>
    </source>
</evidence>
<organism evidence="2 3">
    <name type="scientific">Eumeta variegata</name>
    <name type="common">Bagworm moth</name>
    <name type="synonym">Eumeta japonica</name>
    <dbReference type="NCBI Taxonomy" id="151549"/>
    <lineage>
        <taxon>Eukaryota</taxon>
        <taxon>Metazoa</taxon>
        <taxon>Ecdysozoa</taxon>
        <taxon>Arthropoda</taxon>
        <taxon>Hexapoda</taxon>
        <taxon>Insecta</taxon>
        <taxon>Pterygota</taxon>
        <taxon>Neoptera</taxon>
        <taxon>Endopterygota</taxon>
        <taxon>Lepidoptera</taxon>
        <taxon>Glossata</taxon>
        <taxon>Ditrysia</taxon>
        <taxon>Tineoidea</taxon>
        <taxon>Psychidae</taxon>
        <taxon>Oiketicinae</taxon>
        <taxon>Eumeta</taxon>
    </lineage>
</organism>
<gene>
    <name evidence="2" type="ORF">EVAR_80606_1</name>
</gene>
<accession>A0A4C1TMG9</accession>
<evidence type="ECO:0000313" key="3">
    <source>
        <dbReference type="Proteomes" id="UP000299102"/>
    </source>
</evidence>
<name>A0A4C1TMG9_EUMVA</name>
<dbReference type="AlphaFoldDB" id="A0A4C1TMG9"/>
<comment type="caution">
    <text evidence="2">The sequence shown here is derived from an EMBL/GenBank/DDBJ whole genome shotgun (WGS) entry which is preliminary data.</text>
</comment>
<dbReference type="Proteomes" id="UP000299102">
    <property type="component" value="Unassembled WGS sequence"/>
</dbReference>
<dbReference type="EMBL" id="BGZK01000071">
    <property type="protein sequence ID" value="GBP15436.1"/>
    <property type="molecule type" value="Genomic_DNA"/>
</dbReference>
<protein>
    <submittedName>
        <fullName evidence="2">Uncharacterized protein</fullName>
    </submittedName>
</protein>
<proteinExistence type="predicted"/>
<evidence type="ECO:0000313" key="2">
    <source>
        <dbReference type="EMBL" id="GBP15436.1"/>
    </source>
</evidence>
<keyword evidence="3" id="KW-1185">Reference proteome</keyword>
<sequence length="212" mass="24353">MLIEKDPLTLHNKSDSPPAYGLPRVHIKPPAAVVVRPLCPRTRAAMEGSRFKPRDDEAEGTVASPALLKVTAAAAASQFSFLRPSECHTAVRESAFVVAMTAETSRRRRCNNDGRDRRLNVLSERVSSVRPGKKATHLTTDSPPSTRSMWMNFETRIVREKRWIQHWPMDLFKDHFQRMYRKRCTVFTSFLRIARTSFGVIDLLMVRQTRRF</sequence>